<dbReference type="GeneID" id="73321025"/>
<dbReference type="SUPFAM" id="SSF53335">
    <property type="entry name" value="S-adenosyl-L-methionine-dependent methyltransferases"/>
    <property type="match status" value="1"/>
</dbReference>
<dbReference type="Proteomes" id="UP001055115">
    <property type="component" value="Unassembled WGS sequence"/>
</dbReference>
<gene>
    <name evidence="1" type="ORF">ColSpa_00223</name>
</gene>
<dbReference type="InterPro" id="IPR029063">
    <property type="entry name" value="SAM-dependent_MTases_sf"/>
</dbReference>
<dbReference type="AlphaFoldDB" id="A0AA37NSR9"/>
<accession>A0AA37NSR9</accession>
<comment type="caution">
    <text evidence="1">The sequence shown here is derived from an EMBL/GenBank/DDBJ whole genome shotgun (WGS) entry which is preliminary data.</text>
</comment>
<dbReference type="RefSeq" id="XP_049122392.1">
    <property type="nucleotide sequence ID" value="XM_049266435.1"/>
</dbReference>
<organism evidence="1 2">
    <name type="scientific">Colletotrichum spaethianum</name>
    <dbReference type="NCBI Taxonomy" id="700344"/>
    <lineage>
        <taxon>Eukaryota</taxon>
        <taxon>Fungi</taxon>
        <taxon>Dikarya</taxon>
        <taxon>Ascomycota</taxon>
        <taxon>Pezizomycotina</taxon>
        <taxon>Sordariomycetes</taxon>
        <taxon>Hypocreomycetidae</taxon>
        <taxon>Glomerellales</taxon>
        <taxon>Glomerellaceae</taxon>
        <taxon>Colletotrichum</taxon>
        <taxon>Colletotrichum spaethianum species complex</taxon>
    </lineage>
</organism>
<keyword evidence="2" id="KW-1185">Reference proteome</keyword>
<dbReference type="EMBL" id="BQXU01000001">
    <property type="protein sequence ID" value="GKT40042.1"/>
    <property type="molecule type" value="Genomic_DNA"/>
</dbReference>
<name>A0AA37NSR9_9PEZI</name>
<sequence>MAVAFRRTINYNESNLTRIEYIYPNDEKENDILDLQHNLFLLTTHYKLGLAPIAQEDSKVKRVLDVGTGTSLCVLPNVRFEVDDIEEPWTYHLPFGYIHTLAMTSSISDWKKFSLKCFDANLSAYWTALWNPVATLSFEMATPDLIATTGP</sequence>
<proteinExistence type="predicted"/>
<protein>
    <submittedName>
        <fullName evidence="1">Secondary metabolism regulator LAE1</fullName>
    </submittedName>
</protein>
<evidence type="ECO:0000313" key="2">
    <source>
        <dbReference type="Proteomes" id="UP001055115"/>
    </source>
</evidence>
<evidence type="ECO:0000313" key="1">
    <source>
        <dbReference type="EMBL" id="GKT40042.1"/>
    </source>
</evidence>
<reference evidence="1 2" key="1">
    <citation type="submission" date="2022-03" db="EMBL/GenBank/DDBJ databases">
        <title>Genome data of Colletotrichum spp.</title>
        <authorList>
            <person name="Utami Y.D."/>
            <person name="Hiruma K."/>
        </authorList>
    </citation>
    <scope>NUCLEOTIDE SEQUENCE [LARGE SCALE GENOMIC DNA]</scope>
    <source>
        <strain evidence="1 2">MAFF 239500</strain>
    </source>
</reference>